<dbReference type="InterPro" id="IPR058625">
    <property type="entry name" value="MdtA-like_BSH"/>
</dbReference>
<sequence>MFRHALSVAVPLVFSLTLAACGNGEPAKPALRPAMVVQPQLARSVTEAYPGEVRARHEPELAFRIGGKVARRLVETGERVRRDQPLAELDPEDVRLQLEANRAQVAAAEANLQTVRSEYQRYKVLLERKLVSQSQFDNIENTYRAGEARMKQVRAEYDVARNQADYAVLRAPQDGVISSRRVEVGQVVAAGQTVFTLAADGDREVLISFPEHAIERFRIGEGVSVELWSQPDKRFSGHIRELSPAADPQSRTFAARVAFDDAKVPAELGQSARVYIHSEGAVPLAVPLAAVSAEGGQPFVWVVDPKDASLHRRPVRIGPYTEDRVPVLEGLQPDDWVVAAGVQVLREGQQVRPVDRENRSVKLLAKE</sequence>
<evidence type="ECO:0000256" key="6">
    <source>
        <dbReference type="SAM" id="SignalP"/>
    </source>
</evidence>
<evidence type="ECO:0000313" key="12">
    <source>
        <dbReference type="Proteomes" id="UP000077748"/>
    </source>
</evidence>
<dbReference type="EMBL" id="CP015878">
    <property type="protein sequence ID" value="ANI16879.1"/>
    <property type="molecule type" value="Genomic_DNA"/>
</dbReference>
<evidence type="ECO:0000259" key="9">
    <source>
        <dbReference type="Pfam" id="PF25954"/>
    </source>
</evidence>
<dbReference type="GO" id="GO:1990281">
    <property type="term" value="C:efflux pump complex"/>
    <property type="evidence" value="ECO:0007669"/>
    <property type="project" value="TreeGrafter"/>
</dbReference>
<dbReference type="InterPro" id="IPR058624">
    <property type="entry name" value="MdtA-like_HH"/>
</dbReference>
<protein>
    <submittedName>
        <fullName evidence="11">Efflux transporter periplasmic adaptor subunit</fullName>
    </submittedName>
</protein>
<feature type="domain" description="Multidrug resistance protein MdtA-like barrel-sandwich hybrid" evidence="8">
    <location>
        <begin position="64"/>
        <end position="195"/>
    </location>
</feature>
<feature type="signal peptide" evidence="6">
    <location>
        <begin position="1"/>
        <end position="19"/>
    </location>
</feature>
<proteinExistence type="inferred from homology"/>
<feature type="domain" description="CusB-like beta-barrel" evidence="9">
    <location>
        <begin position="207"/>
        <end position="277"/>
    </location>
</feature>
<dbReference type="NCBIfam" id="TIGR01730">
    <property type="entry name" value="RND_mfp"/>
    <property type="match status" value="1"/>
</dbReference>
<dbReference type="Pfam" id="PF25876">
    <property type="entry name" value="HH_MFP_RND"/>
    <property type="match status" value="1"/>
</dbReference>
<dbReference type="FunFam" id="2.40.30.170:FF:000014">
    <property type="entry name" value="Efflux RND transporter periplasmic adaptor subunit"/>
    <property type="match status" value="1"/>
</dbReference>
<dbReference type="Gene3D" id="2.40.50.100">
    <property type="match status" value="1"/>
</dbReference>
<evidence type="ECO:0000259" key="8">
    <source>
        <dbReference type="Pfam" id="PF25917"/>
    </source>
</evidence>
<dbReference type="InterPro" id="IPR006143">
    <property type="entry name" value="RND_pump_MFP"/>
</dbReference>
<dbReference type="Pfam" id="PF25967">
    <property type="entry name" value="RND-MFP_C"/>
    <property type="match status" value="1"/>
</dbReference>
<dbReference type="Gene3D" id="2.40.30.170">
    <property type="match status" value="1"/>
</dbReference>
<dbReference type="InterPro" id="IPR058792">
    <property type="entry name" value="Beta-barrel_RND_2"/>
</dbReference>
<dbReference type="PANTHER" id="PTHR30469:SF15">
    <property type="entry name" value="HLYD FAMILY OF SECRETION PROTEINS"/>
    <property type="match status" value="1"/>
</dbReference>
<feature type="domain" description="Multidrug resistance protein MdtA-like C-terminal permuted SH3" evidence="10">
    <location>
        <begin position="285"/>
        <end position="343"/>
    </location>
</feature>
<keyword evidence="3" id="KW-0813">Transport</keyword>
<dbReference type="Proteomes" id="UP000077748">
    <property type="component" value="Chromosome"/>
</dbReference>
<evidence type="ECO:0000256" key="1">
    <source>
        <dbReference type="ARBA" id="ARBA00004196"/>
    </source>
</evidence>
<evidence type="ECO:0000259" key="10">
    <source>
        <dbReference type="Pfam" id="PF25967"/>
    </source>
</evidence>
<evidence type="ECO:0000256" key="2">
    <source>
        <dbReference type="ARBA" id="ARBA00009477"/>
    </source>
</evidence>
<evidence type="ECO:0000256" key="3">
    <source>
        <dbReference type="ARBA" id="ARBA00022448"/>
    </source>
</evidence>
<dbReference type="InterPro" id="IPR058627">
    <property type="entry name" value="MdtA-like_C"/>
</dbReference>
<dbReference type="PANTHER" id="PTHR30469">
    <property type="entry name" value="MULTIDRUG RESISTANCE PROTEIN MDTA"/>
    <property type="match status" value="1"/>
</dbReference>
<dbReference type="RefSeq" id="WP_064584108.1">
    <property type="nucleotide sequence ID" value="NZ_CP015878.1"/>
</dbReference>
<feature type="coiled-coil region" evidence="5">
    <location>
        <begin position="98"/>
        <end position="163"/>
    </location>
</feature>
<keyword evidence="4 5" id="KW-0175">Coiled coil</keyword>
<organism evidence="11 12">
    <name type="scientific">Pseudomonas citronellolis</name>
    <dbReference type="NCBI Taxonomy" id="53408"/>
    <lineage>
        <taxon>Bacteria</taxon>
        <taxon>Pseudomonadati</taxon>
        <taxon>Pseudomonadota</taxon>
        <taxon>Gammaproteobacteria</taxon>
        <taxon>Pseudomonadales</taxon>
        <taxon>Pseudomonadaceae</taxon>
        <taxon>Pseudomonas</taxon>
    </lineage>
</organism>
<dbReference type="Pfam" id="PF25954">
    <property type="entry name" value="Beta-barrel_RND_2"/>
    <property type="match status" value="1"/>
</dbReference>
<dbReference type="Gene3D" id="1.10.287.470">
    <property type="entry name" value="Helix hairpin bin"/>
    <property type="match status" value="1"/>
</dbReference>
<evidence type="ECO:0000259" key="7">
    <source>
        <dbReference type="Pfam" id="PF25876"/>
    </source>
</evidence>
<gene>
    <name evidence="11" type="ORF">A9C11_24180</name>
</gene>
<reference evidence="11 12" key="1">
    <citation type="submission" date="2016-05" db="EMBL/GenBank/DDBJ databases">
        <title>Genome Sequence of Pseudomonas citronellolis Strain SJTE-3, an Estrogens and Persistent Organic Pollutants degradation strain.</title>
        <authorList>
            <person name="Liang R."/>
        </authorList>
    </citation>
    <scope>NUCLEOTIDE SEQUENCE [LARGE SCALE GENOMIC DNA]</scope>
    <source>
        <strain evidence="11 12">SJTE-3</strain>
    </source>
</reference>
<evidence type="ECO:0000256" key="4">
    <source>
        <dbReference type="ARBA" id="ARBA00023054"/>
    </source>
</evidence>
<dbReference type="Pfam" id="PF25917">
    <property type="entry name" value="BSH_RND"/>
    <property type="match status" value="1"/>
</dbReference>
<keyword evidence="6" id="KW-0732">Signal</keyword>
<evidence type="ECO:0000313" key="11">
    <source>
        <dbReference type="EMBL" id="ANI16879.1"/>
    </source>
</evidence>
<evidence type="ECO:0000256" key="5">
    <source>
        <dbReference type="SAM" id="Coils"/>
    </source>
</evidence>
<dbReference type="AlphaFoldDB" id="A0A1A9KHA9"/>
<comment type="subcellular location">
    <subcellularLocation>
        <location evidence="1">Cell envelope</location>
    </subcellularLocation>
</comment>
<feature type="domain" description="Multidrug resistance protein MdtA-like alpha-helical hairpin" evidence="7">
    <location>
        <begin position="98"/>
        <end position="167"/>
    </location>
</feature>
<dbReference type="Gene3D" id="2.40.420.20">
    <property type="match status" value="1"/>
</dbReference>
<dbReference type="PROSITE" id="PS51257">
    <property type="entry name" value="PROKAR_LIPOPROTEIN"/>
    <property type="match status" value="1"/>
</dbReference>
<dbReference type="SUPFAM" id="SSF111369">
    <property type="entry name" value="HlyD-like secretion proteins"/>
    <property type="match status" value="1"/>
</dbReference>
<comment type="similarity">
    <text evidence="2">Belongs to the membrane fusion protein (MFP) (TC 8.A.1) family.</text>
</comment>
<feature type="chain" id="PRO_5008391758" evidence="6">
    <location>
        <begin position="20"/>
        <end position="367"/>
    </location>
</feature>
<dbReference type="GO" id="GO:0015562">
    <property type="term" value="F:efflux transmembrane transporter activity"/>
    <property type="evidence" value="ECO:0007669"/>
    <property type="project" value="TreeGrafter"/>
</dbReference>
<accession>A0A1A9KHA9</accession>
<name>A0A1A9KHA9_9PSED</name>